<dbReference type="HAMAP" id="MF_00048">
    <property type="entry name" value="UPF0102"/>
    <property type="match status" value="1"/>
</dbReference>
<dbReference type="Gene3D" id="3.40.1350.10">
    <property type="match status" value="1"/>
</dbReference>
<name>A0A1E7Q3W1_9GAMM</name>
<evidence type="ECO:0000313" key="4">
    <source>
        <dbReference type="Proteomes" id="UP000242258"/>
    </source>
</evidence>
<accession>A0A1E7Q3W1</accession>
<evidence type="ECO:0000256" key="2">
    <source>
        <dbReference type="HAMAP-Rule" id="MF_00048"/>
    </source>
</evidence>
<dbReference type="SUPFAM" id="SSF52980">
    <property type="entry name" value="Restriction endonuclease-like"/>
    <property type="match status" value="1"/>
</dbReference>
<dbReference type="PANTHER" id="PTHR34039">
    <property type="entry name" value="UPF0102 PROTEIN YRAN"/>
    <property type="match status" value="1"/>
</dbReference>
<keyword evidence="4" id="KW-1185">Reference proteome</keyword>
<protein>
    <recommendedName>
        <fullName evidence="2">UPF0102 protein BI198_04355</fullName>
    </recommendedName>
</protein>
<gene>
    <name evidence="3" type="ORF">BI198_04355</name>
</gene>
<dbReference type="EMBL" id="MKEK01000001">
    <property type="protein sequence ID" value="OEY68882.1"/>
    <property type="molecule type" value="Genomic_DNA"/>
</dbReference>
<dbReference type="InterPro" id="IPR011856">
    <property type="entry name" value="tRNA_endonuc-like_dom_sf"/>
</dbReference>
<sequence>MINRGQQFELLALAYLEQQGLRLIQQNFLCKVGEIDLIMQHDKHLVFVEVKYRASKAYGGAAAAVTVSKQQKLVRTAKWYLQQHKLSNTACRFDVVAIEGYEPYQYQWIRNAIN</sequence>
<dbReference type="RefSeq" id="WP_070048448.1">
    <property type="nucleotide sequence ID" value="NZ_CBCSDO010000003.1"/>
</dbReference>
<comment type="similarity">
    <text evidence="1 2">Belongs to the UPF0102 family.</text>
</comment>
<dbReference type="AlphaFoldDB" id="A0A1E7Q3W1"/>
<dbReference type="NCBIfam" id="TIGR00252">
    <property type="entry name" value="YraN family protein"/>
    <property type="match status" value="1"/>
</dbReference>
<proteinExistence type="inferred from homology"/>
<evidence type="ECO:0000313" key="3">
    <source>
        <dbReference type="EMBL" id="OEY68882.1"/>
    </source>
</evidence>
<comment type="caution">
    <text evidence="3">The sequence shown here is derived from an EMBL/GenBank/DDBJ whole genome shotgun (WGS) entry which is preliminary data.</text>
</comment>
<dbReference type="Proteomes" id="UP000242258">
    <property type="component" value="Unassembled WGS sequence"/>
</dbReference>
<organism evidence="3 4">
    <name type="scientific">Rheinheimera salexigens</name>
    <dbReference type="NCBI Taxonomy" id="1628148"/>
    <lineage>
        <taxon>Bacteria</taxon>
        <taxon>Pseudomonadati</taxon>
        <taxon>Pseudomonadota</taxon>
        <taxon>Gammaproteobacteria</taxon>
        <taxon>Chromatiales</taxon>
        <taxon>Chromatiaceae</taxon>
        <taxon>Rheinheimera</taxon>
    </lineage>
</organism>
<dbReference type="Pfam" id="PF02021">
    <property type="entry name" value="UPF0102"/>
    <property type="match status" value="1"/>
</dbReference>
<reference evidence="4" key="1">
    <citation type="submission" date="2016-09" db="EMBL/GenBank/DDBJ databases">
        <authorList>
            <person name="Wan X."/>
            <person name="Hou S."/>
        </authorList>
    </citation>
    <scope>NUCLEOTIDE SEQUENCE [LARGE SCALE GENOMIC DNA]</scope>
    <source>
        <strain evidence="4">KH87</strain>
    </source>
</reference>
<dbReference type="STRING" id="1628148.BI198_04355"/>
<evidence type="ECO:0000256" key="1">
    <source>
        <dbReference type="ARBA" id="ARBA00006738"/>
    </source>
</evidence>
<dbReference type="InterPro" id="IPR003509">
    <property type="entry name" value="UPF0102_YraN-like"/>
</dbReference>
<dbReference type="GO" id="GO:0003676">
    <property type="term" value="F:nucleic acid binding"/>
    <property type="evidence" value="ECO:0007669"/>
    <property type="project" value="InterPro"/>
</dbReference>
<dbReference type="InterPro" id="IPR011335">
    <property type="entry name" value="Restrct_endonuc-II-like"/>
</dbReference>
<dbReference type="NCBIfam" id="NF009150">
    <property type="entry name" value="PRK12497.1-3"/>
    <property type="match status" value="1"/>
</dbReference>
<dbReference type="PANTHER" id="PTHR34039:SF1">
    <property type="entry name" value="UPF0102 PROTEIN YRAN"/>
    <property type="match status" value="1"/>
</dbReference>